<evidence type="ECO:0000256" key="5">
    <source>
        <dbReference type="ARBA" id="ARBA00022989"/>
    </source>
</evidence>
<keyword evidence="12" id="KW-1185">Reference proteome</keyword>
<dbReference type="InterPro" id="IPR050291">
    <property type="entry name" value="CDF_Transporter"/>
</dbReference>
<dbReference type="InterPro" id="IPR058533">
    <property type="entry name" value="Cation_efflux_TM"/>
</dbReference>
<dbReference type="EMBL" id="CATQJA010002707">
    <property type="protein sequence ID" value="CAJ0586020.1"/>
    <property type="molecule type" value="Genomic_DNA"/>
</dbReference>
<feature type="domain" description="Cation efflux protein transmembrane" evidence="9">
    <location>
        <begin position="57"/>
        <end position="244"/>
    </location>
</feature>
<feature type="transmembrane region" description="Helical" evidence="8">
    <location>
        <begin position="92"/>
        <end position="110"/>
    </location>
</feature>
<feature type="transmembrane region" description="Helical" evidence="8">
    <location>
        <begin position="220"/>
        <end position="238"/>
    </location>
</feature>
<feature type="transmembrane region" description="Helical" evidence="8">
    <location>
        <begin position="63"/>
        <end position="86"/>
    </location>
</feature>
<dbReference type="SUPFAM" id="SSF161111">
    <property type="entry name" value="Cation efflux protein transmembrane domain-like"/>
    <property type="match status" value="1"/>
</dbReference>
<evidence type="ECO:0000256" key="2">
    <source>
        <dbReference type="ARBA" id="ARBA00008873"/>
    </source>
</evidence>
<dbReference type="GO" id="GO:0016020">
    <property type="term" value="C:membrane"/>
    <property type="evidence" value="ECO:0007669"/>
    <property type="project" value="UniProtKB-SubCell"/>
</dbReference>
<name>A0AA36DE22_9BILA</name>
<evidence type="ECO:0000259" key="9">
    <source>
        <dbReference type="Pfam" id="PF01545"/>
    </source>
</evidence>
<comment type="subcellular location">
    <subcellularLocation>
        <location evidence="1">Membrane</location>
        <topology evidence="1">Multi-pass membrane protein</topology>
    </subcellularLocation>
</comment>
<dbReference type="Pfam" id="PF01545">
    <property type="entry name" value="Cation_efflux"/>
    <property type="match status" value="1"/>
</dbReference>
<dbReference type="InterPro" id="IPR027470">
    <property type="entry name" value="Cation_efflux_CTD"/>
</dbReference>
<feature type="transmembrane region" description="Helical" evidence="8">
    <location>
        <begin position="197"/>
        <end position="214"/>
    </location>
</feature>
<accession>A0AA36DE22</accession>
<evidence type="ECO:0000256" key="4">
    <source>
        <dbReference type="ARBA" id="ARBA00022692"/>
    </source>
</evidence>
<dbReference type="Proteomes" id="UP001177023">
    <property type="component" value="Unassembled WGS sequence"/>
</dbReference>
<dbReference type="Gene3D" id="1.20.1510.10">
    <property type="entry name" value="Cation efflux protein transmembrane domain"/>
    <property type="match status" value="1"/>
</dbReference>
<evidence type="ECO:0000313" key="11">
    <source>
        <dbReference type="EMBL" id="CAJ0586020.1"/>
    </source>
</evidence>
<dbReference type="SUPFAM" id="SSF160240">
    <property type="entry name" value="Cation efflux protein cytoplasmic domain-like"/>
    <property type="match status" value="1"/>
</dbReference>
<evidence type="ECO:0008006" key="13">
    <source>
        <dbReference type="Google" id="ProtNLM"/>
    </source>
</evidence>
<evidence type="ECO:0000313" key="12">
    <source>
        <dbReference type="Proteomes" id="UP001177023"/>
    </source>
</evidence>
<keyword evidence="5 8" id="KW-1133">Transmembrane helix</keyword>
<gene>
    <name evidence="11" type="ORF">MSPICULIGERA_LOCUS24028</name>
</gene>
<dbReference type="InterPro" id="IPR036837">
    <property type="entry name" value="Cation_efflux_CTD_sf"/>
</dbReference>
<dbReference type="NCBIfam" id="TIGR01297">
    <property type="entry name" value="CDF"/>
    <property type="match status" value="1"/>
</dbReference>
<feature type="transmembrane region" description="Helical" evidence="8">
    <location>
        <begin position="158"/>
        <end position="177"/>
    </location>
</feature>
<feature type="domain" description="Cation efflux protein cytoplasmic" evidence="10">
    <location>
        <begin position="254"/>
        <end position="325"/>
    </location>
</feature>
<dbReference type="FunFam" id="1.20.1510.10:FF:000005">
    <property type="entry name" value="Putative Cation diffusion facilitator 1"/>
    <property type="match status" value="1"/>
</dbReference>
<dbReference type="PANTHER" id="PTHR43840">
    <property type="entry name" value="MITOCHONDRIAL METAL TRANSPORTER 1-RELATED"/>
    <property type="match status" value="1"/>
</dbReference>
<dbReference type="GO" id="GO:0008324">
    <property type="term" value="F:monoatomic cation transmembrane transporter activity"/>
    <property type="evidence" value="ECO:0007669"/>
    <property type="project" value="InterPro"/>
</dbReference>
<keyword evidence="4 8" id="KW-0812">Transmembrane</keyword>
<dbReference type="InterPro" id="IPR002524">
    <property type="entry name" value="Cation_efflux"/>
</dbReference>
<comment type="similarity">
    <text evidence="2">Belongs to the cation diffusion facilitator (CDF) transporter (TC 2.A.4) family. SLC30A subfamily.</text>
</comment>
<feature type="coiled-coil region" evidence="7">
    <location>
        <begin position="5"/>
        <end position="36"/>
    </location>
</feature>
<evidence type="ECO:0000256" key="3">
    <source>
        <dbReference type="ARBA" id="ARBA00022448"/>
    </source>
</evidence>
<sequence length="347" mass="38677">MAIFRKLEQRRRRKELEEYNRLRDELTALYDEDDAQIAAGTKKEEEERGADRLLSRIATGINLVLLGGNLTASILSSSLAIISTFIDSAMDLTSNIIIAICLMLIQRTNAYHYPRGRDRLELIGVLVCSILMGIANIVVVFQSVLAISNDSMNAKIDYFSGGLMLGGAGLKIVLAVICFKRGTPSSKVLAMDMRNDAVTCLTAFCAALIAHKWWKYADPIGAILVCSIIAFNWFSHAVENIPQMVGVRGDPRLLSRVIRVASQHDSRIKKIDHAICYQTGTAATVELHVVLDQHLPLKDTHDICHPLERKLWRLDGVERAYVHCDYECDGDHFVEEAVSERRPLADG</sequence>
<evidence type="ECO:0000259" key="10">
    <source>
        <dbReference type="Pfam" id="PF16916"/>
    </source>
</evidence>
<feature type="non-terminal residue" evidence="11">
    <location>
        <position position="1"/>
    </location>
</feature>
<keyword evidence="7" id="KW-0175">Coiled coil</keyword>
<dbReference type="PANTHER" id="PTHR43840:SF17">
    <property type="entry name" value="CATION EFFLUX PROTEIN CYTOPLASMIC DOMAIN-CONTAINING PROTEIN"/>
    <property type="match status" value="1"/>
</dbReference>
<dbReference type="AlphaFoldDB" id="A0AA36DE22"/>
<reference evidence="11" key="1">
    <citation type="submission" date="2023-06" db="EMBL/GenBank/DDBJ databases">
        <authorList>
            <person name="Delattre M."/>
        </authorList>
    </citation>
    <scope>NUCLEOTIDE SEQUENCE</scope>
    <source>
        <strain evidence="11">AF72</strain>
    </source>
</reference>
<comment type="caution">
    <text evidence="11">The sequence shown here is derived from an EMBL/GenBank/DDBJ whole genome shotgun (WGS) entry which is preliminary data.</text>
</comment>
<feature type="transmembrane region" description="Helical" evidence="8">
    <location>
        <begin position="122"/>
        <end position="146"/>
    </location>
</feature>
<dbReference type="Pfam" id="PF16916">
    <property type="entry name" value="ZT_dimer"/>
    <property type="match status" value="1"/>
</dbReference>
<protein>
    <recommendedName>
        <fullName evidence="13">Cation efflux protein cytoplasmic domain-containing protein</fullName>
    </recommendedName>
</protein>
<evidence type="ECO:0000256" key="6">
    <source>
        <dbReference type="ARBA" id="ARBA00023136"/>
    </source>
</evidence>
<organism evidence="11 12">
    <name type="scientific">Mesorhabditis spiculigera</name>
    <dbReference type="NCBI Taxonomy" id="96644"/>
    <lineage>
        <taxon>Eukaryota</taxon>
        <taxon>Metazoa</taxon>
        <taxon>Ecdysozoa</taxon>
        <taxon>Nematoda</taxon>
        <taxon>Chromadorea</taxon>
        <taxon>Rhabditida</taxon>
        <taxon>Rhabditina</taxon>
        <taxon>Rhabditomorpha</taxon>
        <taxon>Rhabditoidea</taxon>
        <taxon>Rhabditidae</taxon>
        <taxon>Mesorhabditinae</taxon>
        <taxon>Mesorhabditis</taxon>
    </lineage>
</organism>
<keyword evidence="6 8" id="KW-0472">Membrane</keyword>
<evidence type="ECO:0000256" key="8">
    <source>
        <dbReference type="SAM" id="Phobius"/>
    </source>
</evidence>
<proteinExistence type="inferred from homology"/>
<keyword evidence="3" id="KW-0813">Transport</keyword>
<evidence type="ECO:0000256" key="1">
    <source>
        <dbReference type="ARBA" id="ARBA00004141"/>
    </source>
</evidence>
<evidence type="ECO:0000256" key="7">
    <source>
        <dbReference type="SAM" id="Coils"/>
    </source>
</evidence>
<dbReference type="InterPro" id="IPR027469">
    <property type="entry name" value="Cation_efflux_TMD_sf"/>
</dbReference>
<dbReference type="Gene3D" id="3.30.70.1350">
    <property type="entry name" value="Cation efflux protein, cytoplasmic domain"/>
    <property type="match status" value="1"/>
</dbReference>